<evidence type="ECO:0000313" key="3">
    <source>
        <dbReference type="Proteomes" id="UP000240830"/>
    </source>
</evidence>
<keyword evidence="2" id="KW-0378">Hydrolase</keyword>
<evidence type="ECO:0000313" key="2">
    <source>
        <dbReference type="EMBL" id="PJF18917.1"/>
    </source>
</evidence>
<dbReference type="SUPFAM" id="SSF53474">
    <property type="entry name" value="alpha/beta-Hydrolases"/>
    <property type="match status" value="1"/>
</dbReference>
<sequence length="1123" mass="124330">MTRQVTLPYALMLGSVLLFSILPNPSFASGSQSLYNDYPDNTTQHEEFWGEVLQKVNLGIQSAASEAIIHWSNRPTSFIKEINRTGAENLVSLPYSDFSRGIPASPSRVFSPIQTLTLEEVTNLDPEACTVFAKYLDPTQLQSVSKECTERLIANCEDLSMYKNSALLLDHIPDNWIMEESGDSLFAVLHINGLLSKLSFIKLSSLLSTERFCSLLKAEYMDLLGTPEYPLKFLSPECVAQIQNLDSVALTPAVVHGLSPMAFSKVEKDIHPGTISEMSEQQKLAYDYNESGFQAMDRAGHLYWPYLLSTVDNLRILPRVFEPYDIAYPIPEISLTKEIFAALAEHSPAIAGRLLVVLPILPDDILSLCGPDVLDSLRAYRCFQPINSGIDVLGILDHHPNSRQIIENISSDYCKSLSLENYVKYTWIRASLSSECREKLHFKTDPYAITQAPELADENYVPKLLPNEQNRPLTEEELAPFVADIAWTSCNTSPHPNVKCSQGLLSGISDHDPVNSGLLNVEVYRYTLKGVTPTSKVIMLAGGPGGSVLHLASLTNQVLSDAKGSVAVYHYEHRGIGTNGFQPDHISARSLHGIIFAAPFDMKYLTVENAALDVSLFAKAIERDFPTIGTRIGLLGVSYGAMLAHHVVQLFPNMFDFAVIAGVPPIPEETGVYDYNGLLLHCQLDEFCRSKIGTAADFEAVIKEVASNRHLNQCTEYLHETLEFKEQWTVGAKIRLIGEQLVPKPTEAMSVRLLLPMIKSTFDCLNVDVYKGTLDAVINLTKPTFTSTPVTTMSRHDDRSNGNASILGVVSLDYRLKDMKFDLIKAQEDHFKLFPIVRLTGIARDAYSRVGECLAGRRISQIKPAVTGKTIFVIAQNLLDLVTPFGAGRELFAKIEAPQKWFIRMNNLEHYYPDKAMANLIQGAALGGSSILSNLQSDIDAADVPIPNFWELTDLPGIKGIWDIVSDIEHKAEITQFRPILALFKEKIVWQGPAQLSPQIAVELGTSPTGMSKAIISKFQLSGSQPTCHVIMTRLVTEGVQSIVWRLNNILGQTQCAVYDITTLPPAEDFDPERLPDKICELALLATAIQNSNPGATVRMDQSPEEPELPLKMAQLFPDLFTV</sequence>
<feature type="signal peptide" evidence="1">
    <location>
        <begin position="1"/>
        <end position="28"/>
    </location>
</feature>
<gene>
    <name evidence="2" type="ORF">PSACC_01250</name>
</gene>
<dbReference type="Proteomes" id="UP000240830">
    <property type="component" value="Unassembled WGS sequence"/>
</dbReference>
<dbReference type="GO" id="GO:0016787">
    <property type="term" value="F:hydrolase activity"/>
    <property type="evidence" value="ECO:0007669"/>
    <property type="project" value="UniProtKB-KW"/>
</dbReference>
<accession>A0A2H9TME8</accession>
<reference evidence="2 3" key="1">
    <citation type="submission" date="2016-10" db="EMBL/GenBank/DDBJ databases">
        <title>The genome of Paramicrosporidium saccamoebae is the missing link in understanding Cryptomycota and Microsporidia evolution.</title>
        <authorList>
            <person name="Quandt C.A."/>
            <person name="Beaudet D."/>
            <person name="Corsaro D."/>
            <person name="Michel R."/>
            <person name="Corradi N."/>
            <person name="James T."/>
        </authorList>
    </citation>
    <scope>NUCLEOTIDE SEQUENCE [LARGE SCALE GENOMIC DNA]</scope>
    <source>
        <strain evidence="2 3">KSL3</strain>
    </source>
</reference>
<dbReference type="InterPro" id="IPR029058">
    <property type="entry name" value="AB_hydrolase_fold"/>
</dbReference>
<dbReference type="EMBL" id="MTSL01000095">
    <property type="protein sequence ID" value="PJF18917.1"/>
    <property type="molecule type" value="Genomic_DNA"/>
</dbReference>
<organism evidence="2 3">
    <name type="scientific">Paramicrosporidium saccamoebae</name>
    <dbReference type="NCBI Taxonomy" id="1246581"/>
    <lineage>
        <taxon>Eukaryota</taxon>
        <taxon>Fungi</taxon>
        <taxon>Fungi incertae sedis</taxon>
        <taxon>Cryptomycota</taxon>
        <taxon>Cryptomycota incertae sedis</taxon>
        <taxon>Paramicrosporidium</taxon>
    </lineage>
</organism>
<dbReference type="OrthoDB" id="427735at2759"/>
<feature type="chain" id="PRO_5014191623" evidence="1">
    <location>
        <begin position="29"/>
        <end position="1123"/>
    </location>
</feature>
<protein>
    <submittedName>
        <fullName evidence="2">Alpha/beta hydrolase</fullName>
    </submittedName>
</protein>
<keyword evidence="3" id="KW-1185">Reference proteome</keyword>
<dbReference type="Gene3D" id="3.40.50.1820">
    <property type="entry name" value="alpha/beta hydrolase"/>
    <property type="match status" value="1"/>
</dbReference>
<dbReference type="AlphaFoldDB" id="A0A2H9TME8"/>
<name>A0A2H9TME8_9FUNG</name>
<keyword evidence="1" id="KW-0732">Signal</keyword>
<comment type="caution">
    <text evidence="2">The sequence shown here is derived from an EMBL/GenBank/DDBJ whole genome shotgun (WGS) entry which is preliminary data.</text>
</comment>
<proteinExistence type="predicted"/>
<evidence type="ECO:0000256" key="1">
    <source>
        <dbReference type="SAM" id="SignalP"/>
    </source>
</evidence>